<dbReference type="AlphaFoldDB" id="A0A974HGU9"/>
<proteinExistence type="predicted"/>
<dbReference type="Proteomes" id="UP000694892">
    <property type="component" value="Chromosome 5S"/>
</dbReference>
<organism evidence="2 3">
    <name type="scientific">Xenopus laevis</name>
    <name type="common">African clawed frog</name>
    <dbReference type="NCBI Taxonomy" id="8355"/>
    <lineage>
        <taxon>Eukaryota</taxon>
        <taxon>Metazoa</taxon>
        <taxon>Chordata</taxon>
        <taxon>Craniata</taxon>
        <taxon>Vertebrata</taxon>
        <taxon>Euteleostomi</taxon>
        <taxon>Amphibia</taxon>
        <taxon>Batrachia</taxon>
        <taxon>Anura</taxon>
        <taxon>Pipoidea</taxon>
        <taxon>Pipidae</taxon>
        <taxon>Xenopodinae</taxon>
        <taxon>Xenopus</taxon>
        <taxon>Xenopus</taxon>
    </lineage>
</organism>
<keyword evidence="1" id="KW-0472">Membrane</keyword>
<feature type="transmembrane region" description="Helical" evidence="1">
    <location>
        <begin position="20"/>
        <end position="38"/>
    </location>
</feature>
<dbReference type="EMBL" id="CM004475">
    <property type="protein sequence ID" value="OCT77435.1"/>
    <property type="molecule type" value="Genomic_DNA"/>
</dbReference>
<evidence type="ECO:0000313" key="2">
    <source>
        <dbReference type="EMBL" id="OCT77435.1"/>
    </source>
</evidence>
<sequence length="134" mass="15545">MRINFLITVLYVQMWETGMVSVLILPAIKIFLISSLCLKIKVTLHANEQSIVSMHNPLLSPFSSHLFQLKPCQPIHSFVHSRRMIKKQTWLRKNWLWVAGISFLGIHFGTYFIQKLAKQSAKSTLQLKESKNNH</sequence>
<feature type="transmembrane region" description="Helical" evidence="1">
    <location>
        <begin position="94"/>
        <end position="113"/>
    </location>
</feature>
<keyword evidence="1" id="KW-1133">Transmembrane helix</keyword>
<evidence type="ECO:0000256" key="1">
    <source>
        <dbReference type="SAM" id="Phobius"/>
    </source>
</evidence>
<keyword evidence="1" id="KW-0812">Transmembrane</keyword>
<reference evidence="3" key="1">
    <citation type="journal article" date="2016" name="Nature">
        <title>Genome evolution in the allotetraploid frog Xenopus laevis.</title>
        <authorList>
            <person name="Session A.M."/>
            <person name="Uno Y."/>
            <person name="Kwon T."/>
            <person name="Chapman J.A."/>
            <person name="Toyoda A."/>
            <person name="Takahashi S."/>
            <person name="Fukui A."/>
            <person name="Hikosaka A."/>
            <person name="Suzuki A."/>
            <person name="Kondo M."/>
            <person name="van Heeringen S.J."/>
            <person name="Quigley I."/>
            <person name="Heinz S."/>
            <person name="Ogino H."/>
            <person name="Ochi H."/>
            <person name="Hellsten U."/>
            <person name="Lyons J.B."/>
            <person name="Simakov O."/>
            <person name="Putnam N."/>
            <person name="Stites J."/>
            <person name="Kuroki Y."/>
            <person name="Tanaka T."/>
            <person name="Michiue T."/>
            <person name="Watanabe M."/>
            <person name="Bogdanovic O."/>
            <person name="Lister R."/>
            <person name="Georgiou G."/>
            <person name="Paranjpe S.S."/>
            <person name="van Kruijsbergen I."/>
            <person name="Shu S."/>
            <person name="Carlson J."/>
            <person name="Kinoshita T."/>
            <person name="Ohta Y."/>
            <person name="Mawaribuchi S."/>
            <person name="Jenkins J."/>
            <person name="Grimwood J."/>
            <person name="Schmutz J."/>
            <person name="Mitros T."/>
            <person name="Mozaffari S.V."/>
            <person name="Suzuki Y."/>
            <person name="Haramoto Y."/>
            <person name="Yamamoto T.S."/>
            <person name="Takagi C."/>
            <person name="Heald R."/>
            <person name="Miller K."/>
            <person name="Haudenschild C."/>
            <person name="Kitzman J."/>
            <person name="Nakayama T."/>
            <person name="Izutsu Y."/>
            <person name="Robert J."/>
            <person name="Fortriede J."/>
            <person name="Burns K."/>
            <person name="Lotay V."/>
            <person name="Karimi K."/>
            <person name="Yasuoka Y."/>
            <person name="Dichmann D.S."/>
            <person name="Flajnik M.F."/>
            <person name="Houston D.W."/>
            <person name="Shendure J."/>
            <person name="DuPasquier L."/>
            <person name="Vize P.D."/>
            <person name="Zorn A.M."/>
            <person name="Ito M."/>
            <person name="Marcotte E.M."/>
            <person name="Wallingford J.B."/>
            <person name="Ito Y."/>
            <person name="Asashima M."/>
            <person name="Ueno N."/>
            <person name="Matsuda Y."/>
            <person name="Veenstra G.J."/>
            <person name="Fujiyama A."/>
            <person name="Harland R.M."/>
            <person name="Taira M."/>
            <person name="Rokhsar D.S."/>
        </authorList>
    </citation>
    <scope>NUCLEOTIDE SEQUENCE [LARGE SCALE GENOMIC DNA]</scope>
    <source>
        <strain evidence="3">J</strain>
    </source>
</reference>
<protein>
    <submittedName>
        <fullName evidence="2">Uncharacterized protein</fullName>
    </submittedName>
</protein>
<name>A0A974HGU9_XENLA</name>
<gene>
    <name evidence="2" type="ORF">XELAEV_18028527mg</name>
</gene>
<accession>A0A974HGU9</accession>
<evidence type="ECO:0000313" key="3">
    <source>
        <dbReference type="Proteomes" id="UP000694892"/>
    </source>
</evidence>